<accession>A0A9P8LRK3</accession>
<dbReference type="KEGG" id="ssao:94299181"/>
<feature type="transmembrane region" description="Helical" evidence="2">
    <location>
        <begin position="1596"/>
        <end position="1619"/>
    </location>
</feature>
<dbReference type="InterPro" id="IPR009030">
    <property type="entry name" value="Growth_fac_rcpt_cys_sf"/>
</dbReference>
<feature type="signal peptide" evidence="3">
    <location>
        <begin position="1"/>
        <end position="25"/>
    </location>
</feature>
<name>A0A9P8LRK3_9EUKA</name>
<feature type="transmembrane region" description="Helical" evidence="2">
    <location>
        <begin position="1640"/>
        <end position="1659"/>
    </location>
</feature>
<feature type="transmembrane region" description="Helical" evidence="2">
    <location>
        <begin position="1863"/>
        <end position="1883"/>
    </location>
</feature>
<comment type="caution">
    <text evidence="1">Lacks conserved residue(s) required for the propagation of feature annotation.</text>
</comment>
<evidence type="ECO:0000256" key="2">
    <source>
        <dbReference type="SAM" id="Phobius"/>
    </source>
</evidence>
<evidence type="ECO:0000256" key="1">
    <source>
        <dbReference type="PROSITE-ProRule" id="PRU00076"/>
    </source>
</evidence>
<feature type="transmembrane region" description="Helical" evidence="2">
    <location>
        <begin position="1671"/>
        <end position="1692"/>
    </location>
</feature>
<dbReference type="SUPFAM" id="SSF57184">
    <property type="entry name" value="Growth factor receptor domain"/>
    <property type="match status" value="1"/>
</dbReference>
<comment type="caution">
    <text evidence="5">The sequence shown here is derived from an EMBL/GenBank/DDBJ whole genome shotgun (WGS) entry which is preliminary data.</text>
</comment>
<dbReference type="PROSITE" id="PS50026">
    <property type="entry name" value="EGF_3"/>
    <property type="match status" value="1"/>
</dbReference>
<evidence type="ECO:0000256" key="3">
    <source>
        <dbReference type="SAM" id="SignalP"/>
    </source>
</evidence>
<keyword evidence="2 5" id="KW-0812">Transmembrane</keyword>
<keyword evidence="1" id="KW-1015">Disulfide bond</keyword>
<gene>
    <name evidence="5" type="ORF">SS50377_25158</name>
</gene>
<dbReference type="Gene3D" id="2.10.25.10">
    <property type="entry name" value="Laminin"/>
    <property type="match status" value="1"/>
</dbReference>
<protein>
    <submittedName>
        <fullName evidence="5">Transmembrane domain-containing protein</fullName>
    </submittedName>
</protein>
<dbReference type="InterPro" id="IPR000742">
    <property type="entry name" value="EGF"/>
</dbReference>
<dbReference type="PROSITE" id="PS01248">
    <property type="entry name" value="EGF_LAM_1"/>
    <property type="match status" value="1"/>
</dbReference>
<keyword evidence="2" id="KW-0472">Membrane</keyword>
<feature type="transmembrane region" description="Helical" evidence="2">
    <location>
        <begin position="1890"/>
        <end position="1908"/>
    </location>
</feature>
<dbReference type="EMBL" id="AUWU02000005">
    <property type="protein sequence ID" value="KAH0573040.1"/>
    <property type="molecule type" value="Genomic_DNA"/>
</dbReference>
<organism evidence="5 6">
    <name type="scientific">Spironucleus salmonicida</name>
    <dbReference type="NCBI Taxonomy" id="348837"/>
    <lineage>
        <taxon>Eukaryota</taxon>
        <taxon>Metamonada</taxon>
        <taxon>Diplomonadida</taxon>
        <taxon>Hexamitidae</taxon>
        <taxon>Hexamitinae</taxon>
        <taxon>Spironucleus</taxon>
    </lineage>
</organism>
<dbReference type="GeneID" id="94299181"/>
<keyword evidence="1" id="KW-0245">EGF-like domain</keyword>
<feature type="domain" description="EGF-like" evidence="4">
    <location>
        <begin position="704"/>
        <end position="737"/>
    </location>
</feature>
<feature type="transmembrane region" description="Helical" evidence="2">
    <location>
        <begin position="1704"/>
        <end position="1724"/>
    </location>
</feature>
<evidence type="ECO:0000259" key="4">
    <source>
        <dbReference type="PROSITE" id="PS50026"/>
    </source>
</evidence>
<keyword evidence="3" id="KW-0732">Signal</keyword>
<dbReference type="SMART" id="SM00181">
    <property type="entry name" value="EGF"/>
    <property type="match status" value="13"/>
</dbReference>
<dbReference type="PROSITE" id="PS01186">
    <property type="entry name" value="EGF_2"/>
    <property type="match status" value="1"/>
</dbReference>
<dbReference type="OrthoDB" id="283575at2759"/>
<keyword evidence="6" id="KW-1185">Reference proteome</keyword>
<feature type="chain" id="PRO_5040183449" evidence="3">
    <location>
        <begin position="26"/>
        <end position="2098"/>
    </location>
</feature>
<feature type="transmembrane region" description="Helical" evidence="2">
    <location>
        <begin position="1736"/>
        <end position="1756"/>
    </location>
</feature>
<keyword evidence="2" id="KW-1133">Transmembrane helix</keyword>
<evidence type="ECO:0000313" key="5">
    <source>
        <dbReference type="EMBL" id="KAH0573040.1"/>
    </source>
</evidence>
<feature type="disulfide bond" evidence="1">
    <location>
        <begin position="727"/>
        <end position="736"/>
    </location>
</feature>
<proteinExistence type="predicted"/>
<feature type="transmembrane region" description="Helical" evidence="2">
    <location>
        <begin position="1831"/>
        <end position="1851"/>
    </location>
</feature>
<dbReference type="PROSITE" id="PS00022">
    <property type="entry name" value="EGF_1"/>
    <property type="match status" value="2"/>
</dbReference>
<dbReference type="RefSeq" id="XP_067763813.1">
    <property type="nucleotide sequence ID" value="XM_067908992.1"/>
</dbReference>
<feature type="transmembrane region" description="Helical" evidence="2">
    <location>
        <begin position="1920"/>
        <end position="1944"/>
    </location>
</feature>
<feature type="transmembrane region" description="Helical" evidence="2">
    <location>
        <begin position="1796"/>
        <end position="1819"/>
    </location>
</feature>
<dbReference type="InterPro" id="IPR002049">
    <property type="entry name" value="LE_dom"/>
</dbReference>
<dbReference type="Proteomes" id="UP000018208">
    <property type="component" value="Unassembled WGS sequence"/>
</dbReference>
<feature type="transmembrane region" description="Helical" evidence="2">
    <location>
        <begin position="1763"/>
        <end position="1784"/>
    </location>
</feature>
<evidence type="ECO:0000313" key="6">
    <source>
        <dbReference type="Proteomes" id="UP000018208"/>
    </source>
</evidence>
<reference evidence="5 6" key="1">
    <citation type="journal article" date="2014" name="PLoS Genet.">
        <title>The Genome of Spironucleus salmonicida Highlights a Fish Pathogen Adapted to Fluctuating Environments.</title>
        <authorList>
            <person name="Xu F."/>
            <person name="Jerlstrom-Hultqvist J."/>
            <person name="Einarsson E."/>
            <person name="Astvaldsson A."/>
            <person name="Svard S.G."/>
            <person name="Andersson J.O."/>
        </authorList>
    </citation>
    <scope>NUCLEOTIDE SEQUENCE [LARGE SCALE GENOMIC DNA]</scope>
    <source>
        <strain evidence="5 6">ATCC 50377</strain>
    </source>
</reference>
<sequence length="2098" mass="229999">MDIINIIKLKQKMLVIFSLIILSDGDGFYQLNTMQNDNFVIEKDISLTIFSSPIVNFFNGTLSGARNTLTILSIPGGGMLIQKFTGILSNIRISVEIDILDSFRVMEQLSTASFQDTSFKIQSDKITNLAEITFFTQVIESQFRSCDFSIICTPLLKTQYNVYGISNSIQSLKSTSLSVNIRIIMASTIFGICQDLMGAFPVSVIINAMETTQIYGVSMQTFVDLLNINVKIFGREISLIYGFSQITKTISKSEIMIFISTSSALTHTTIFSICQQLIGNLKNLKITIDLQSNSKTATKITQLSQIVEENADISNIAIQSSLTMTDTPFIAILLAESNVKNIQVSFVSINSTLEMEKCKSQQIAYFFNSLDEVTISMVSLNLSISGSTNGSFSNYGMGKLITNCKFTNISFNCNTHLSYAASAVNYYPLSLKIEAMFMLNMSFCNFITISDGVNVEKSVIFGLAQDMIKANIDHIIIQNNIEISQVSINKFSGISDLIQQTSFNFAVICGQIKLKQQGIINGISQTAQKSFFINMLANFKLISPNNKKCVLLIKEAQDNEIINFVEQSSEIFCQSDVPIISTERNSNMINVYILIGTGKISSPQQISKAEMQSGPGVTKLLKTGKWIVDFRNDGMVRLQDFFAVSIASLAELASPEIPPFIQQELLRVQINIKNQENLCYSECHGIFDGKILTCNQDYSGKNCETHTCPPDFCNKGSTCSAIFGCVCRPGYSGDKCEIDLCTFCIGGATSCDASTGFATCIGDQKSQCFHGQVLDNFCVCSDGYFSIDGICDGFVCKNSQECNGNRCEDGDCHCGDHFGGISCQFCTKSSDKGCKNVCLAGACAQGAGCVYLSGNGGEWECSACKIGWKAPKCQECDSGFKADGELCLKKCAECLTGDCYYLQECMLPPDKCDIKCFSCNAGIAGNRCDECPADKWLYGEVCHNLEDEKIEHGKCIKIALETICFSCAQDYLLVGAQCIFQCLPTNCINGVCQHDQTCRCNQYAVGKQCDSCQAGTGSFLGQCLVRCDGCNGDCFYENGSIVCSSCKDNFQGPSCQGCWAGFINIGAECLELCEKCQGDRCYVDASGRLICAGFCLPGYTGDGCLVCDAANGFVAALGGCLKPCITCAEGTCFYTPGGVRCSSCVGSFTGQQCDACIDGFIFAGGACQVQVTDDGCYRNGAGTLVCASCLPGKVLVGQQCLARCVLPECAGECYDQGPSYFCSSCYLGFILHENKCYPPIPNPNGDCFTLQGQVMCSCYKGYAGPSCDECSELEREGSCYYRNDVATGVCFTNAVDSLDSFCQECQYNYAMPLCTTCSLGYQIDVSGECNDCQPGYTSSNILPADELVVIGVNRCLIPCADCTQGSCFYSGDSIQCGSCSLGHALSHNCFRCEDIFSLLGGYCLQASSTACGKDSSGDYYCPTCGPHRQSFNCTMCSVEATFGPECKQHAVNFPGECFQTATLVTCADSPCLSFDMNIQQCLVCRPGLGHIKGNCGTATAPENDQLRGTCIATANQLFCGECQEGWGGAVCSECTQGYISCDCHTEAFSRCCCPLLQSPTGVCFRNQMGVAECDYCGPRFILVVDQCVVERISPGYMTFVIAVPVLSFLLLLVLLIVILRLSKAGKRKIVVYAKRQIKRIGPHLIFVMLSQALAIIIAIQDVYINDFFMQIAVNIFSMVPFVLVLFLLAVPTYTQFFYNLPSHFFLFILAALLELSFHFVQYQVVSDVVHDFGEQIYKLAGPLVTLFMCVFLAGFRFKSQQKLAVFIAIMLPIFAQILFAIQGTEQLGYFSKSSSWNIISGQIMVSIAILLNGAQFYLFDLILGRYGEVGAIGRLSLASFMVNSMVGLTYPSEIIKSILEYDIFLSSLFTQIFFNIVNIVVMMHISAVEFGINLISSAIWAQFITAVGDFKTARDNNYTISLLVIILQAISLVIVFISLLHFNIQSSYWDHRRNRQISDTSKIITGVKAFFKSRKQYKEFFKPAKTNYNQQKSAPTTHNQLLKDMQLNIYSRSITQKQLSAASLMPTTAVQISEQVVTPTSNKQVFYLKNYDTLITKLPAKQNNKEIPQLQLQSEQINQNKITTDPNIRRNMSSLQFK</sequence>